<accession>A0ACB7TH80</accession>
<evidence type="ECO:0000313" key="2">
    <source>
        <dbReference type="Proteomes" id="UP000821845"/>
    </source>
</evidence>
<dbReference type="EMBL" id="CM023481">
    <property type="protein sequence ID" value="KAH6946313.1"/>
    <property type="molecule type" value="Genomic_DNA"/>
</dbReference>
<keyword evidence="2" id="KW-1185">Reference proteome</keyword>
<reference evidence="1" key="1">
    <citation type="submission" date="2020-05" db="EMBL/GenBank/DDBJ databases">
        <title>Large-scale comparative analyses of tick genomes elucidate their genetic diversity and vector capacities.</title>
        <authorList>
            <person name="Jia N."/>
            <person name="Wang J."/>
            <person name="Shi W."/>
            <person name="Du L."/>
            <person name="Sun Y."/>
            <person name="Zhan W."/>
            <person name="Jiang J."/>
            <person name="Wang Q."/>
            <person name="Zhang B."/>
            <person name="Ji P."/>
            <person name="Sakyi L.B."/>
            <person name="Cui X."/>
            <person name="Yuan T."/>
            <person name="Jiang B."/>
            <person name="Yang W."/>
            <person name="Lam T.T.-Y."/>
            <person name="Chang Q."/>
            <person name="Ding S."/>
            <person name="Wang X."/>
            <person name="Zhu J."/>
            <person name="Ruan X."/>
            <person name="Zhao L."/>
            <person name="Wei J."/>
            <person name="Que T."/>
            <person name="Du C."/>
            <person name="Cheng J."/>
            <person name="Dai P."/>
            <person name="Han X."/>
            <person name="Huang E."/>
            <person name="Gao Y."/>
            <person name="Liu J."/>
            <person name="Shao H."/>
            <person name="Ye R."/>
            <person name="Li L."/>
            <person name="Wei W."/>
            <person name="Wang X."/>
            <person name="Wang C."/>
            <person name="Yang T."/>
            <person name="Huo Q."/>
            <person name="Li W."/>
            <person name="Guo W."/>
            <person name="Chen H."/>
            <person name="Zhou L."/>
            <person name="Ni X."/>
            <person name="Tian J."/>
            <person name="Zhou Y."/>
            <person name="Sheng Y."/>
            <person name="Liu T."/>
            <person name="Pan Y."/>
            <person name="Xia L."/>
            <person name="Li J."/>
            <person name="Zhao F."/>
            <person name="Cao W."/>
        </authorList>
    </citation>
    <scope>NUCLEOTIDE SEQUENCE</scope>
    <source>
        <strain evidence="1">Hyas-2018</strain>
    </source>
</reference>
<comment type="caution">
    <text evidence="1">The sequence shown here is derived from an EMBL/GenBank/DDBJ whole genome shotgun (WGS) entry which is preliminary data.</text>
</comment>
<organism evidence="1 2">
    <name type="scientific">Hyalomma asiaticum</name>
    <name type="common">Tick</name>
    <dbReference type="NCBI Taxonomy" id="266040"/>
    <lineage>
        <taxon>Eukaryota</taxon>
        <taxon>Metazoa</taxon>
        <taxon>Ecdysozoa</taxon>
        <taxon>Arthropoda</taxon>
        <taxon>Chelicerata</taxon>
        <taxon>Arachnida</taxon>
        <taxon>Acari</taxon>
        <taxon>Parasitiformes</taxon>
        <taxon>Ixodida</taxon>
        <taxon>Ixodoidea</taxon>
        <taxon>Ixodidae</taxon>
        <taxon>Hyalomminae</taxon>
        <taxon>Hyalomma</taxon>
    </lineage>
</organism>
<proteinExistence type="predicted"/>
<gene>
    <name evidence="1" type="ORF">HPB50_012761</name>
</gene>
<name>A0ACB7TH80_HYAAI</name>
<protein>
    <submittedName>
        <fullName evidence="1">Uncharacterized protein</fullName>
    </submittedName>
</protein>
<dbReference type="Proteomes" id="UP000821845">
    <property type="component" value="Chromosome 1"/>
</dbReference>
<sequence length="71" mass="8137">MVDTVITVKLQRGEGTSWGFRLAGGKDFGYPLSVQRPEKFPEKRYCRGEYALFDFCKRDSPRLSLAFVFPA</sequence>
<evidence type="ECO:0000313" key="1">
    <source>
        <dbReference type="EMBL" id="KAH6946313.1"/>
    </source>
</evidence>